<keyword evidence="1" id="KW-1133">Transmembrane helix</keyword>
<feature type="transmembrane region" description="Helical" evidence="1">
    <location>
        <begin position="12"/>
        <end position="31"/>
    </location>
</feature>
<feature type="transmembrane region" description="Helical" evidence="1">
    <location>
        <begin position="37"/>
        <end position="54"/>
    </location>
</feature>
<evidence type="ECO:0008006" key="4">
    <source>
        <dbReference type="Google" id="ProtNLM"/>
    </source>
</evidence>
<protein>
    <recommendedName>
        <fullName evidence="4">PH (Pleckstrin Homology) domain-containing protein</fullName>
    </recommendedName>
</protein>
<sequence length="162" mass="17827">MGRKRRRGRRSGEFRSWGLLLSALAVLSGLVRQWTTCAVWIGILVVYFGALRLTRCRVETTKHLPCRWLVRGTIGTCKYHVGYKRGLPRLVRGSGFTGLPTFMWPRDHFDGAVSARAEPQPGSGRAVTVKAARPGYERLTVALTVGGFVVAVVGVVRDFVAG</sequence>
<evidence type="ECO:0000313" key="3">
    <source>
        <dbReference type="Proteomes" id="UP001500190"/>
    </source>
</evidence>
<organism evidence="2 3">
    <name type="scientific">Kribbella karoonensis</name>
    <dbReference type="NCBI Taxonomy" id="324851"/>
    <lineage>
        <taxon>Bacteria</taxon>
        <taxon>Bacillati</taxon>
        <taxon>Actinomycetota</taxon>
        <taxon>Actinomycetes</taxon>
        <taxon>Propionibacteriales</taxon>
        <taxon>Kribbellaceae</taxon>
        <taxon>Kribbella</taxon>
    </lineage>
</organism>
<evidence type="ECO:0000313" key="2">
    <source>
        <dbReference type="EMBL" id="GAA1617092.1"/>
    </source>
</evidence>
<gene>
    <name evidence="2" type="ORF">GCM10009742_81080</name>
</gene>
<dbReference type="EMBL" id="BAAAND010000015">
    <property type="protein sequence ID" value="GAA1617092.1"/>
    <property type="molecule type" value="Genomic_DNA"/>
</dbReference>
<keyword evidence="1" id="KW-0472">Membrane</keyword>
<keyword evidence="3" id="KW-1185">Reference proteome</keyword>
<comment type="caution">
    <text evidence="2">The sequence shown here is derived from an EMBL/GenBank/DDBJ whole genome shotgun (WGS) entry which is preliminary data.</text>
</comment>
<evidence type="ECO:0000256" key="1">
    <source>
        <dbReference type="SAM" id="Phobius"/>
    </source>
</evidence>
<name>A0ABN2ETB1_9ACTN</name>
<reference evidence="2 3" key="1">
    <citation type="journal article" date="2019" name="Int. J. Syst. Evol. Microbiol.">
        <title>The Global Catalogue of Microorganisms (GCM) 10K type strain sequencing project: providing services to taxonomists for standard genome sequencing and annotation.</title>
        <authorList>
            <consortium name="The Broad Institute Genomics Platform"/>
            <consortium name="The Broad Institute Genome Sequencing Center for Infectious Disease"/>
            <person name="Wu L."/>
            <person name="Ma J."/>
        </authorList>
    </citation>
    <scope>NUCLEOTIDE SEQUENCE [LARGE SCALE GENOMIC DNA]</scope>
    <source>
        <strain evidence="2 3">JCM 14304</strain>
    </source>
</reference>
<keyword evidence="1" id="KW-0812">Transmembrane</keyword>
<dbReference type="Proteomes" id="UP001500190">
    <property type="component" value="Unassembled WGS sequence"/>
</dbReference>
<accession>A0ABN2ETB1</accession>
<feature type="transmembrane region" description="Helical" evidence="1">
    <location>
        <begin position="139"/>
        <end position="156"/>
    </location>
</feature>
<proteinExistence type="predicted"/>